<dbReference type="AlphaFoldDB" id="A0A5J4JYD3"/>
<reference evidence="2 3" key="1">
    <citation type="journal article" date="2019" name="Int. J. Syst. Evol. Microbiol.">
        <title>Thermogemmatispora aurantia sp. nov. and Thermogemmatispora argillosa sp. nov., within the class Ktedonobacteria, and emended description of the genus Thermogemmatispora.</title>
        <authorList>
            <person name="Zheng Y."/>
            <person name="Wang C.M."/>
            <person name="Sakai Y."/>
            <person name="Abe K."/>
            <person name="Yokota A."/>
            <person name="Yabe S."/>
        </authorList>
    </citation>
    <scope>NUCLEOTIDE SEQUENCE [LARGE SCALE GENOMIC DNA]</scope>
    <source>
        <strain evidence="2 3">A1-2</strain>
    </source>
</reference>
<dbReference type="EMBL" id="BKZV01000001">
    <property type="protein sequence ID" value="GER82228.1"/>
    <property type="molecule type" value="Genomic_DNA"/>
</dbReference>
<feature type="region of interest" description="Disordered" evidence="1">
    <location>
        <begin position="53"/>
        <end position="82"/>
    </location>
</feature>
<dbReference type="Proteomes" id="UP000334820">
    <property type="component" value="Unassembled WGS sequence"/>
</dbReference>
<organism evidence="2 3">
    <name type="scientific">Thermogemmatispora aurantia</name>
    <dbReference type="NCBI Taxonomy" id="2045279"/>
    <lineage>
        <taxon>Bacteria</taxon>
        <taxon>Bacillati</taxon>
        <taxon>Chloroflexota</taxon>
        <taxon>Ktedonobacteria</taxon>
        <taxon>Thermogemmatisporales</taxon>
        <taxon>Thermogemmatisporaceae</taxon>
        <taxon>Thermogemmatispora</taxon>
    </lineage>
</organism>
<keyword evidence="3" id="KW-1185">Reference proteome</keyword>
<accession>A0A5J4JYD3</accession>
<protein>
    <submittedName>
        <fullName evidence="2">Uncharacterized protein</fullName>
    </submittedName>
</protein>
<name>A0A5J4JYD3_9CHLR</name>
<evidence type="ECO:0000256" key="1">
    <source>
        <dbReference type="SAM" id="MobiDB-lite"/>
    </source>
</evidence>
<gene>
    <name evidence="2" type="ORF">KTAU_08660</name>
</gene>
<evidence type="ECO:0000313" key="3">
    <source>
        <dbReference type="Proteomes" id="UP000334820"/>
    </source>
</evidence>
<evidence type="ECO:0000313" key="2">
    <source>
        <dbReference type="EMBL" id="GER82228.1"/>
    </source>
</evidence>
<proteinExistence type="predicted"/>
<comment type="caution">
    <text evidence="2">The sequence shown here is derived from an EMBL/GenBank/DDBJ whole genome shotgun (WGS) entry which is preliminary data.</text>
</comment>
<sequence>MSSEELASPLAGQLFPSVSLSVGRLAERLKRLHSSSHVRLTRRERTSHFLSEVPGRQNQPCQAKAKGWRCSRPGSELEQRRS</sequence>